<keyword evidence="3" id="KW-1185">Reference proteome</keyword>
<dbReference type="EMBL" id="JALQCY010000005">
    <property type="protein sequence ID" value="MCK9795378.1"/>
    <property type="molecule type" value="Genomic_DNA"/>
</dbReference>
<keyword evidence="1" id="KW-1133">Transmembrane helix</keyword>
<evidence type="ECO:0000256" key="1">
    <source>
        <dbReference type="SAM" id="Phobius"/>
    </source>
</evidence>
<sequence length="151" mass="16308">MAAVDLESPGDPTRRERSRARLVTYTALSVLLVAAVVQVELWPVTAFRLFSSSRGADGAGLTLWAVAPDGTRTDLRPSGNSVLATTGHLYDDLARADADQAQEMVVGWLGVAGIRPEDVSQVVLERATWTTDPHTLERRETSRTVVAAVRP</sequence>
<reference evidence="2 3" key="1">
    <citation type="submission" date="2022-02" db="EMBL/GenBank/DDBJ databases">
        <title>The car tank lid bacteriome: a reservoir of bacteria with potential in bioremediation of fuel.</title>
        <authorList>
            <person name="Vidal-Verdu A."/>
            <person name="Gomez-Martinez D."/>
            <person name="Latorre-Perez A."/>
            <person name="Pereto J."/>
            <person name="Porcar M."/>
        </authorList>
    </citation>
    <scope>NUCLEOTIDE SEQUENCE [LARGE SCALE GENOMIC DNA]</scope>
    <source>
        <strain evidence="2 3">4D.3</strain>
    </source>
</reference>
<evidence type="ECO:0000313" key="3">
    <source>
        <dbReference type="Proteomes" id="UP001651050"/>
    </source>
</evidence>
<accession>A0ABT0J7E6</accession>
<name>A0ABT0J7E6_9MICO</name>
<dbReference type="RefSeq" id="WP_416345228.1">
    <property type="nucleotide sequence ID" value="NZ_JALQCY010000005.1"/>
</dbReference>
<protein>
    <submittedName>
        <fullName evidence="2">Uncharacterized protein</fullName>
    </submittedName>
</protein>
<keyword evidence="1" id="KW-0472">Membrane</keyword>
<organism evidence="2 3">
    <name type="scientific">Isoptericola peretonis</name>
    <dbReference type="NCBI Taxonomy" id="2918523"/>
    <lineage>
        <taxon>Bacteria</taxon>
        <taxon>Bacillati</taxon>
        <taxon>Actinomycetota</taxon>
        <taxon>Actinomycetes</taxon>
        <taxon>Micrococcales</taxon>
        <taxon>Promicromonosporaceae</taxon>
        <taxon>Isoptericola</taxon>
    </lineage>
</organism>
<evidence type="ECO:0000313" key="2">
    <source>
        <dbReference type="EMBL" id="MCK9795378.1"/>
    </source>
</evidence>
<gene>
    <name evidence="2" type="ORF">M1843_16650</name>
</gene>
<dbReference type="Proteomes" id="UP001651050">
    <property type="component" value="Unassembled WGS sequence"/>
</dbReference>
<feature type="transmembrane region" description="Helical" evidence="1">
    <location>
        <begin position="22"/>
        <end position="44"/>
    </location>
</feature>
<proteinExistence type="predicted"/>
<comment type="caution">
    <text evidence="2">The sequence shown here is derived from an EMBL/GenBank/DDBJ whole genome shotgun (WGS) entry which is preliminary data.</text>
</comment>
<keyword evidence="1" id="KW-0812">Transmembrane</keyword>